<feature type="compositionally biased region" description="Basic residues" evidence="1">
    <location>
        <begin position="34"/>
        <end position="47"/>
    </location>
</feature>
<protein>
    <recommendedName>
        <fullName evidence="5">Acid-shock protein</fullName>
    </recommendedName>
</protein>
<evidence type="ECO:0000256" key="1">
    <source>
        <dbReference type="SAM" id="MobiDB-lite"/>
    </source>
</evidence>
<evidence type="ECO:0008006" key="5">
    <source>
        <dbReference type="Google" id="ProtNLM"/>
    </source>
</evidence>
<feature type="region of interest" description="Disordered" evidence="1">
    <location>
        <begin position="34"/>
        <end position="53"/>
    </location>
</feature>
<organism evidence="3 4">
    <name type="scientific">Mucilaginibacter arboris</name>
    <dbReference type="NCBI Taxonomy" id="2682090"/>
    <lineage>
        <taxon>Bacteria</taxon>
        <taxon>Pseudomonadati</taxon>
        <taxon>Bacteroidota</taxon>
        <taxon>Sphingobacteriia</taxon>
        <taxon>Sphingobacteriales</taxon>
        <taxon>Sphingobacteriaceae</taxon>
        <taxon>Mucilaginibacter</taxon>
    </lineage>
</organism>
<sequence>MKKTALCLFALAATLLSTSFAQDTVKHSAKATKTTTHKVVKHHKVVKKTTPSM</sequence>
<proteinExistence type="predicted"/>
<reference evidence="3 4" key="1">
    <citation type="submission" date="2019-12" db="EMBL/GenBank/DDBJ databases">
        <title>Mucilaginibacter sp. HMF7410 genome sequencing and assembly.</title>
        <authorList>
            <person name="Kang H."/>
            <person name="Cha I."/>
            <person name="Kim H."/>
            <person name="Joh K."/>
        </authorList>
    </citation>
    <scope>NUCLEOTIDE SEQUENCE [LARGE SCALE GENOMIC DNA]</scope>
    <source>
        <strain evidence="3 4">HMF7410</strain>
    </source>
</reference>
<dbReference type="AlphaFoldDB" id="A0A7K1SYM4"/>
<dbReference type="EMBL" id="WPIK01000009">
    <property type="protein sequence ID" value="MVN22130.1"/>
    <property type="molecule type" value="Genomic_DNA"/>
</dbReference>
<evidence type="ECO:0000313" key="4">
    <source>
        <dbReference type="Proteomes" id="UP000462014"/>
    </source>
</evidence>
<dbReference type="RefSeq" id="WP_157567080.1">
    <property type="nucleotide sequence ID" value="NZ_WPIK01000009.1"/>
</dbReference>
<comment type="caution">
    <text evidence="3">The sequence shown here is derived from an EMBL/GenBank/DDBJ whole genome shotgun (WGS) entry which is preliminary data.</text>
</comment>
<gene>
    <name evidence="3" type="ORF">GO621_11370</name>
</gene>
<evidence type="ECO:0000256" key="2">
    <source>
        <dbReference type="SAM" id="SignalP"/>
    </source>
</evidence>
<name>A0A7K1SYM4_9SPHI</name>
<keyword evidence="2" id="KW-0732">Signal</keyword>
<accession>A0A7K1SYM4</accession>
<feature type="chain" id="PRO_5029827382" description="Acid-shock protein" evidence="2">
    <location>
        <begin position="22"/>
        <end position="53"/>
    </location>
</feature>
<keyword evidence="4" id="KW-1185">Reference proteome</keyword>
<dbReference type="Proteomes" id="UP000462014">
    <property type="component" value="Unassembled WGS sequence"/>
</dbReference>
<evidence type="ECO:0000313" key="3">
    <source>
        <dbReference type="EMBL" id="MVN22130.1"/>
    </source>
</evidence>
<feature type="signal peptide" evidence="2">
    <location>
        <begin position="1"/>
        <end position="21"/>
    </location>
</feature>